<dbReference type="OrthoDB" id="8907081at2"/>
<dbReference type="Proteomes" id="UP000255108">
    <property type="component" value="Unassembled WGS sequence"/>
</dbReference>
<accession>A0A377Q3W4</accession>
<evidence type="ECO:0000313" key="5">
    <source>
        <dbReference type="Proteomes" id="UP000295794"/>
    </source>
</evidence>
<dbReference type="EMBL" id="UGHR01000001">
    <property type="protein sequence ID" value="STQ89448.1"/>
    <property type="molecule type" value="Genomic_DNA"/>
</dbReference>
<dbReference type="InterPro" id="IPR001638">
    <property type="entry name" value="Solute-binding_3/MltF_N"/>
</dbReference>
<reference evidence="3 5" key="2">
    <citation type="submission" date="2019-03" db="EMBL/GenBank/DDBJ databases">
        <title>Genomic Encyclopedia of Type Strains, Phase IV (KMG-IV): sequencing the most valuable type-strain genomes for metagenomic binning, comparative biology and taxonomic classification.</title>
        <authorList>
            <person name="Goeker M."/>
        </authorList>
    </citation>
    <scope>NUCLEOTIDE SEQUENCE [LARGE SCALE GENOMIC DNA]</scope>
    <source>
        <strain evidence="3 5">DSM 3764</strain>
    </source>
</reference>
<protein>
    <submittedName>
        <fullName evidence="3">Amino acid ABC transporter substrate-binding protein (PAAT family)</fullName>
    </submittedName>
    <submittedName>
        <fullName evidence="2">Bacterial extracellular solute-binding proteins, family 3</fullName>
    </submittedName>
</protein>
<keyword evidence="5" id="KW-1185">Reference proteome</keyword>
<sequence>MGHYSAFQISHAATQAAALNAERLSVRILFLAALLCLYGNAHASNTIQICIGDFPPYNSRSLPKNGPVIEIATEAFRRSGYQMQFKFMPWARILKEGEHGQCGILGIWRNTERDLIFEYSQPIVKQELGFFARRGSQYQLGNKKVLESLSIGAERSSYLPPILNNPLLHFDLASSLHTNLLKLAKERVDIAYGNKAAGLYMINTDPNLQNIEWQSPGLEIKETYLAFAKIHPEKKALLKAFNRGLNSMKADGSYKKILNAAKL</sequence>
<dbReference type="Gene3D" id="3.40.190.10">
    <property type="entry name" value="Periplasmic binding protein-like II"/>
    <property type="match status" value="2"/>
</dbReference>
<gene>
    <name evidence="3" type="ORF">EV682_101454</name>
    <name evidence="2" type="ORF">NCTC11159_00472</name>
</gene>
<dbReference type="EMBL" id="SMBT01000001">
    <property type="protein sequence ID" value="TCU90421.1"/>
    <property type="molecule type" value="Genomic_DNA"/>
</dbReference>
<dbReference type="SUPFAM" id="SSF53850">
    <property type="entry name" value="Periplasmic binding protein-like II"/>
    <property type="match status" value="1"/>
</dbReference>
<proteinExistence type="predicted"/>
<organism evidence="2 4">
    <name type="scientific">Iodobacter fluviatilis</name>
    <dbReference type="NCBI Taxonomy" id="537"/>
    <lineage>
        <taxon>Bacteria</taxon>
        <taxon>Pseudomonadati</taxon>
        <taxon>Pseudomonadota</taxon>
        <taxon>Betaproteobacteria</taxon>
        <taxon>Neisseriales</taxon>
        <taxon>Chitinibacteraceae</taxon>
        <taxon>Iodobacter</taxon>
    </lineage>
</organism>
<evidence type="ECO:0000313" key="4">
    <source>
        <dbReference type="Proteomes" id="UP000255108"/>
    </source>
</evidence>
<evidence type="ECO:0000313" key="3">
    <source>
        <dbReference type="EMBL" id="TCU90421.1"/>
    </source>
</evidence>
<feature type="domain" description="Solute-binding protein family 3/N-terminal" evidence="1">
    <location>
        <begin position="52"/>
        <end position="259"/>
    </location>
</feature>
<dbReference type="Proteomes" id="UP000295794">
    <property type="component" value="Unassembled WGS sequence"/>
</dbReference>
<evidence type="ECO:0000313" key="2">
    <source>
        <dbReference type="EMBL" id="STQ89448.1"/>
    </source>
</evidence>
<dbReference type="PANTHER" id="PTHR38834">
    <property type="entry name" value="PERIPLASMIC SUBSTRATE BINDING PROTEIN FAMILY 3"/>
    <property type="match status" value="1"/>
</dbReference>
<name>A0A377Q3W4_9NEIS</name>
<dbReference type="Pfam" id="PF00497">
    <property type="entry name" value="SBP_bac_3"/>
    <property type="match status" value="1"/>
</dbReference>
<dbReference type="AlphaFoldDB" id="A0A377Q3W4"/>
<evidence type="ECO:0000259" key="1">
    <source>
        <dbReference type="Pfam" id="PF00497"/>
    </source>
</evidence>
<dbReference type="RefSeq" id="WP_115225896.1">
    <property type="nucleotide sequence ID" value="NZ_CAWOLO010000001.1"/>
</dbReference>
<reference evidence="2 4" key="1">
    <citation type="submission" date="2018-06" db="EMBL/GenBank/DDBJ databases">
        <authorList>
            <consortium name="Pathogen Informatics"/>
            <person name="Doyle S."/>
        </authorList>
    </citation>
    <scope>NUCLEOTIDE SEQUENCE [LARGE SCALE GENOMIC DNA]</scope>
    <source>
        <strain evidence="2 4">NCTC11159</strain>
    </source>
</reference>
<dbReference type="PANTHER" id="PTHR38834:SF3">
    <property type="entry name" value="SOLUTE-BINDING PROTEIN FAMILY 3_N-TERMINAL DOMAIN-CONTAINING PROTEIN"/>
    <property type="match status" value="1"/>
</dbReference>